<dbReference type="EMBL" id="BARU01040343">
    <property type="protein sequence ID" value="GAH77184.1"/>
    <property type="molecule type" value="Genomic_DNA"/>
</dbReference>
<protein>
    <recommendedName>
        <fullName evidence="1">Transposase IS200-like domain-containing protein</fullName>
    </recommendedName>
</protein>
<dbReference type="GO" id="GO:0004803">
    <property type="term" value="F:transposase activity"/>
    <property type="evidence" value="ECO:0007669"/>
    <property type="project" value="InterPro"/>
</dbReference>
<evidence type="ECO:0000313" key="2">
    <source>
        <dbReference type="EMBL" id="GAH77184.1"/>
    </source>
</evidence>
<dbReference type="SUPFAM" id="SSF143422">
    <property type="entry name" value="Transposase IS200-like"/>
    <property type="match status" value="1"/>
</dbReference>
<dbReference type="InterPro" id="IPR036515">
    <property type="entry name" value="Transposase_17_sf"/>
</dbReference>
<dbReference type="GO" id="GO:0003677">
    <property type="term" value="F:DNA binding"/>
    <property type="evidence" value="ECO:0007669"/>
    <property type="project" value="InterPro"/>
</dbReference>
<reference evidence="2" key="1">
    <citation type="journal article" date="2014" name="Front. Microbiol.">
        <title>High frequency of phylogenetically diverse reductive dehalogenase-homologous genes in deep subseafloor sedimentary metagenomes.</title>
        <authorList>
            <person name="Kawai M."/>
            <person name="Futagami T."/>
            <person name="Toyoda A."/>
            <person name="Takaki Y."/>
            <person name="Nishi S."/>
            <person name="Hori S."/>
            <person name="Arai W."/>
            <person name="Tsubouchi T."/>
            <person name="Morono Y."/>
            <person name="Uchiyama I."/>
            <person name="Ito T."/>
            <person name="Fujiyama A."/>
            <person name="Inagaki F."/>
            <person name="Takami H."/>
        </authorList>
    </citation>
    <scope>NUCLEOTIDE SEQUENCE</scope>
    <source>
        <strain evidence="2">Expedition CK06-06</strain>
    </source>
</reference>
<comment type="caution">
    <text evidence="2">The sequence shown here is derived from an EMBL/GenBank/DDBJ whole genome shotgun (WGS) entry which is preliminary data.</text>
</comment>
<proteinExistence type="predicted"/>
<dbReference type="InterPro" id="IPR002686">
    <property type="entry name" value="Transposase_17"/>
</dbReference>
<sequence length="131" mass="15388">MKTRKTRYSVYNLNYHLVWIPKHRKPLLVGKIAQGLKELFKTSAKPKDVELLAVEIMPDYIHLFVSAPPRYSPSKLVNVFKGVSSRRLKEKYPELKHKIPNRLWTRTYYVTTAGKLTSETIKKYIQEQSLI</sequence>
<dbReference type="Gene3D" id="3.30.70.1290">
    <property type="entry name" value="Transposase IS200-like"/>
    <property type="match status" value="1"/>
</dbReference>
<dbReference type="GO" id="GO:0006313">
    <property type="term" value="P:DNA transposition"/>
    <property type="evidence" value="ECO:0007669"/>
    <property type="project" value="InterPro"/>
</dbReference>
<dbReference type="SMART" id="SM01321">
    <property type="entry name" value="Y1_Tnp"/>
    <property type="match status" value="1"/>
</dbReference>
<gene>
    <name evidence="2" type="ORF">S03H2_62381</name>
</gene>
<feature type="domain" description="Transposase IS200-like" evidence="1">
    <location>
        <begin position="10"/>
        <end position="128"/>
    </location>
</feature>
<dbReference type="Pfam" id="PF01797">
    <property type="entry name" value="Y1_Tnp"/>
    <property type="match status" value="1"/>
</dbReference>
<accession>X1JFS6</accession>
<dbReference type="PANTHER" id="PTHR33360">
    <property type="entry name" value="TRANSPOSASE FOR INSERTION SEQUENCE ELEMENT IS200"/>
    <property type="match status" value="1"/>
</dbReference>
<organism evidence="2">
    <name type="scientific">marine sediment metagenome</name>
    <dbReference type="NCBI Taxonomy" id="412755"/>
    <lineage>
        <taxon>unclassified sequences</taxon>
        <taxon>metagenomes</taxon>
        <taxon>ecological metagenomes</taxon>
    </lineage>
</organism>
<dbReference type="NCBIfam" id="NF033573">
    <property type="entry name" value="transpos_IS200"/>
    <property type="match status" value="1"/>
</dbReference>
<evidence type="ECO:0000259" key="1">
    <source>
        <dbReference type="SMART" id="SM01321"/>
    </source>
</evidence>
<dbReference type="AlphaFoldDB" id="X1JFS6"/>
<name>X1JFS6_9ZZZZ</name>
<dbReference type="PANTHER" id="PTHR33360:SF2">
    <property type="entry name" value="TRANSPOSASE FOR INSERTION SEQUENCE ELEMENT IS200"/>
    <property type="match status" value="1"/>
</dbReference>